<protein>
    <submittedName>
        <fullName evidence="2">Uncharacterized protein</fullName>
    </submittedName>
</protein>
<dbReference type="Proteomes" id="UP000821866">
    <property type="component" value="Chromosome 3"/>
</dbReference>
<dbReference type="Gene3D" id="3.40.390.10">
    <property type="entry name" value="Collagenase (Catalytic Domain)"/>
    <property type="match status" value="1"/>
</dbReference>
<gene>
    <name evidence="2" type="ORF">HPB51_023073</name>
</gene>
<feature type="transmembrane region" description="Helical" evidence="1">
    <location>
        <begin position="33"/>
        <end position="56"/>
    </location>
</feature>
<dbReference type="GO" id="GO:0005886">
    <property type="term" value="C:plasma membrane"/>
    <property type="evidence" value="ECO:0007669"/>
    <property type="project" value="TreeGrafter"/>
</dbReference>
<dbReference type="SUPFAM" id="SSF55486">
    <property type="entry name" value="Metalloproteases ('zincins'), catalytic domain"/>
    <property type="match status" value="1"/>
</dbReference>
<keyword evidence="1" id="KW-1133">Transmembrane helix</keyword>
<reference evidence="2" key="2">
    <citation type="submission" date="2021-09" db="EMBL/GenBank/DDBJ databases">
        <authorList>
            <person name="Jia N."/>
            <person name="Wang J."/>
            <person name="Shi W."/>
            <person name="Du L."/>
            <person name="Sun Y."/>
            <person name="Zhan W."/>
            <person name="Jiang J."/>
            <person name="Wang Q."/>
            <person name="Zhang B."/>
            <person name="Ji P."/>
            <person name="Sakyi L.B."/>
            <person name="Cui X."/>
            <person name="Yuan T."/>
            <person name="Jiang B."/>
            <person name="Yang W."/>
            <person name="Lam T.T.-Y."/>
            <person name="Chang Q."/>
            <person name="Ding S."/>
            <person name="Wang X."/>
            <person name="Zhu J."/>
            <person name="Ruan X."/>
            <person name="Zhao L."/>
            <person name="Wei J."/>
            <person name="Que T."/>
            <person name="Du C."/>
            <person name="Cheng J."/>
            <person name="Dai P."/>
            <person name="Han X."/>
            <person name="Huang E."/>
            <person name="Gao Y."/>
            <person name="Liu J."/>
            <person name="Shao H."/>
            <person name="Ye R."/>
            <person name="Li L."/>
            <person name="Wei W."/>
            <person name="Wang X."/>
            <person name="Wang C."/>
            <person name="Huo Q."/>
            <person name="Li W."/>
            <person name="Guo W."/>
            <person name="Chen H."/>
            <person name="Chen S."/>
            <person name="Zhou L."/>
            <person name="Zhou L."/>
            <person name="Ni X."/>
            <person name="Tian J."/>
            <person name="Zhou Y."/>
            <person name="Sheng Y."/>
            <person name="Liu T."/>
            <person name="Pan Y."/>
            <person name="Xia L."/>
            <person name="Li J."/>
            <person name="Zhao F."/>
            <person name="Cao W."/>
        </authorList>
    </citation>
    <scope>NUCLEOTIDE SEQUENCE</scope>
    <source>
        <strain evidence="2">Rmic-2018</strain>
        <tissue evidence="2">Larvae</tissue>
    </source>
</reference>
<keyword evidence="3" id="KW-1185">Reference proteome</keyword>
<dbReference type="PANTHER" id="PTHR11733">
    <property type="entry name" value="ZINC METALLOPROTEASE FAMILY M13 NEPRILYSIN-RELATED"/>
    <property type="match status" value="1"/>
</dbReference>
<dbReference type="AlphaFoldDB" id="A0A9J6ECP3"/>
<dbReference type="GO" id="GO:0004222">
    <property type="term" value="F:metalloendopeptidase activity"/>
    <property type="evidence" value="ECO:0007669"/>
    <property type="project" value="InterPro"/>
</dbReference>
<evidence type="ECO:0000256" key="1">
    <source>
        <dbReference type="SAM" id="Phobius"/>
    </source>
</evidence>
<dbReference type="PANTHER" id="PTHR11733:SF241">
    <property type="entry name" value="GH26575P-RELATED"/>
    <property type="match status" value="1"/>
</dbReference>
<proteinExistence type="predicted"/>
<keyword evidence="1" id="KW-0812">Transmembrane</keyword>
<dbReference type="InterPro" id="IPR024079">
    <property type="entry name" value="MetalloPept_cat_dom_sf"/>
</dbReference>
<evidence type="ECO:0000313" key="3">
    <source>
        <dbReference type="Proteomes" id="UP000821866"/>
    </source>
</evidence>
<reference evidence="2" key="1">
    <citation type="journal article" date="2020" name="Cell">
        <title>Large-Scale Comparative Analyses of Tick Genomes Elucidate Their Genetic Diversity and Vector Capacities.</title>
        <authorList>
            <consortium name="Tick Genome and Microbiome Consortium (TIGMIC)"/>
            <person name="Jia N."/>
            <person name="Wang J."/>
            <person name="Shi W."/>
            <person name="Du L."/>
            <person name="Sun Y."/>
            <person name="Zhan W."/>
            <person name="Jiang J.F."/>
            <person name="Wang Q."/>
            <person name="Zhang B."/>
            <person name="Ji P."/>
            <person name="Bell-Sakyi L."/>
            <person name="Cui X.M."/>
            <person name="Yuan T.T."/>
            <person name="Jiang B.G."/>
            <person name="Yang W.F."/>
            <person name="Lam T.T."/>
            <person name="Chang Q.C."/>
            <person name="Ding S.J."/>
            <person name="Wang X.J."/>
            <person name="Zhu J.G."/>
            <person name="Ruan X.D."/>
            <person name="Zhao L."/>
            <person name="Wei J.T."/>
            <person name="Ye R.Z."/>
            <person name="Que T.C."/>
            <person name="Du C.H."/>
            <person name="Zhou Y.H."/>
            <person name="Cheng J.X."/>
            <person name="Dai P.F."/>
            <person name="Guo W.B."/>
            <person name="Han X.H."/>
            <person name="Huang E.J."/>
            <person name="Li L.F."/>
            <person name="Wei W."/>
            <person name="Gao Y.C."/>
            <person name="Liu J.Z."/>
            <person name="Shao H.Z."/>
            <person name="Wang X."/>
            <person name="Wang C.C."/>
            <person name="Yang T.C."/>
            <person name="Huo Q.B."/>
            <person name="Li W."/>
            <person name="Chen H.Y."/>
            <person name="Chen S.E."/>
            <person name="Zhou L.G."/>
            <person name="Ni X.B."/>
            <person name="Tian J.H."/>
            <person name="Sheng Y."/>
            <person name="Liu T."/>
            <person name="Pan Y.S."/>
            <person name="Xia L.Y."/>
            <person name="Li J."/>
            <person name="Zhao F."/>
            <person name="Cao W.C."/>
        </authorList>
    </citation>
    <scope>NUCLEOTIDE SEQUENCE</scope>
    <source>
        <strain evidence="2">Rmic-2018</strain>
    </source>
</reference>
<keyword evidence="1" id="KW-0472">Membrane</keyword>
<organism evidence="2 3">
    <name type="scientific">Rhipicephalus microplus</name>
    <name type="common">Cattle tick</name>
    <name type="synonym">Boophilus microplus</name>
    <dbReference type="NCBI Taxonomy" id="6941"/>
    <lineage>
        <taxon>Eukaryota</taxon>
        <taxon>Metazoa</taxon>
        <taxon>Ecdysozoa</taxon>
        <taxon>Arthropoda</taxon>
        <taxon>Chelicerata</taxon>
        <taxon>Arachnida</taxon>
        <taxon>Acari</taxon>
        <taxon>Parasitiformes</taxon>
        <taxon>Ixodida</taxon>
        <taxon>Ixodoidea</taxon>
        <taxon>Ixodidae</taxon>
        <taxon>Rhipicephalinae</taxon>
        <taxon>Rhipicephalus</taxon>
        <taxon>Boophilus</taxon>
    </lineage>
</organism>
<comment type="caution">
    <text evidence="2">The sequence shown here is derived from an EMBL/GenBank/DDBJ whole genome shotgun (WGS) entry which is preliminary data.</text>
</comment>
<dbReference type="EMBL" id="JABSTU010000005">
    <property type="protein sequence ID" value="KAH8032089.1"/>
    <property type="molecule type" value="Genomic_DNA"/>
</dbReference>
<accession>A0A9J6ECP3</accession>
<dbReference type="GO" id="GO:0016485">
    <property type="term" value="P:protein processing"/>
    <property type="evidence" value="ECO:0007669"/>
    <property type="project" value="TreeGrafter"/>
</dbReference>
<name>A0A9J6ECP3_RHIMP</name>
<dbReference type="InterPro" id="IPR000718">
    <property type="entry name" value="Peptidase_M13"/>
</dbReference>
<sequence>MAESYMASQMASTSMSSLQATSPIQKKEAKRTIVLVGCIVIILLAIVDSVLLYFWLMAPAQARVRTAAAFRDRTGYDGDDSQDQRYPILFDFADPRKMGGFSGAWRLCTTPGCSWLEAYMATHPREVPDPCDDFYTHACGRRDHSIYADGRARLMDAMVDALLSRSLLLTTSRDGAAARRNQHGAETSEEHLDMLNDCENTSQLDCPSRVPSILTKASEGFFSEKLNGSMRGYADFVKRATFLRNVGKAKVSTPFGFRDRALRSPMVSKEWFRRTCQWVSLAARCHLPNNKGRSDADIRAYQRTWKALYFAPFLGPQANPLLSLLYGDAAAPRVDACLTIMADVFEDATLAAARQVLEEAVDDLEESLSQLGRDALLALHEYTQFMMAEGALDFEEPALSGGILSRDKNDDLMVTLVDSRYGTAKNMDLFASQARFAENDRRHLLLVTPGLVGLLVNVSSRVEPVLVPVLAKPMLRAMLADWKRQRLPQAAPMARIMENLSRCLVTRANVSQPLSAEVAAEVVILEPFYQLYRRRLAASVGDDTMLHANYTNQQLFLHLWALSHCGSAQGRALVNIVARKSPLFVRAFRCPVYKAMAYEDTCSLNNLT</sequence>
<dbReference type="PROSITE" id="PS51885">
    <property type="entry name" value="NEPRILYSIN"/>
    <property type="match status" value="1"/>
</dbReference>
<evidence type="ECO:0000313" key="2">
    <source>
        <dbReference type="EMBL" id="KAH8032089.1"/>
    </source>
</evidence>